<protein>
    <submittedName>
        <fullName evidence="4">Dehydrogenase</fullName>
    </submittedName>
</protein>
<dbReference type="GO" id="GO:0004300">
    <property type="term" value="F:enoyl-CoA hydratase activity"/>
    <property type="evidence" value="ECO:0007669"/>
    <property type="project" value="TreeGrafter"/>
</dbReference>
<dbReference type="InterPro" id="IPR054357">
    <property type="entry name" value="MFE-2_N"/>
</dbReference>
<dbReference type="EMBL" id="UGVI01000001">
    <property type="protein sequence ID" value="SUE16540.1"/>
    <property type="molecule type" value="Genomic_DNA"/>
</dbReference>
<dbReference type="Pfam" id="PF22622">
    <property type="entry name" value="MFE-2_hydrat-2_N"/>
    <property type="match status" value="1"/>
</dbReference>
<dbReference type="SUPFAM" id="SSF54637">
    <property type="entry name" value="Thioesterase/thiol ester dehydrase-isomerase"/>
    <property type="match status" value="2"/>
</dbReference>
<evidence type="ECO:0000313" key="5">
    <source>
        <dbReference type="Proteomes" id="UP000254569"/>
    </source>
</evidence>
<reference evidence="4 5" key="1">
    <citation type="submission" date="2018-06" db="EMBL/GenBank/DDBJ databases">
        <authorList>
            <consortium name="Pathogen Informatics"/>
            <person name="Doyle S."/>
        </authorList>
    </citation>
    <scope>NUCLEOTIDE SEQUENCE [LARGE SCALE GENOMIC DNA]</scope>
    <source>
        <strain evidence="4 5">NCTC13296</strain>
    </source>
</reference>
<feature type="domain" description="Peroxisomal multifunctional enzyme type 2-like N-terminal" evidence="3">
    <location>
        <begin position="24"/>
        <end position="123"/>
    </location>
</feature>
<dbReference type="GO" id="GO:0003857">
    <property type="term" value="F:(3S)-3-hydroxyacyl-CoA dehydrogenase (NAD+) activity"/>
    <property type="evidence" value="ECO:0007669"/>
    <property type="project" value="TreeGrafter"/>
</dbReference>
<dbReference type="Gene3D" id="3.10.129.10">
    <property type="entry name" value="Hotdog Thioesterase"/>
    <property type="match status" value="1"/>
</dbReference>
<evidence type="ECO:0000313" key="4">
    <source>
        <dbReference type="EMBL" id="SUE16540.1"/>
    </source>
</evidence>
<keyword evidence="5" id="KW-1185">Reference proteome</keyword>
<evidence type="ECO:0000259" key="2">
    <source>
        <dbReference type="Pfam" id="PF01575"/>
    </source>
</evidence>
<dbReference type="InterPro" id="IPR002539">
    <property type="entry name" value="MaoC-like_dom"/>
</dbReference>
<sequence length="270" mass="28113">MTATTASSPAQWGGHDLGTRTIGYDERDAILYALAVGAGATDLDLVFEDRLRVLPTFALTLAQWAPDALGALGAFDTSTALHGSQSLEVRAPLPRSGQITMSARVGEVWDKGRAAVFEVVVESDFFVATWSLFAPGAGGFGGERGPSAPAAPEGDADLVGTLVTSPDQAVLYRLTGDRHHIHIDPDAAARIGQPRPILHGLCTLAAATLPLARMLGVHPADLTTLFGRFAAPVFPGDTAQVRAWGDAADARFDVVTETGSVLSGGRAVFA</sequence>
<gene>
    <name evidence="4" type="ORF">NCTC13296_03425</name>
</gene>
<organism evidence="4 5">
    <name type="scientific">Rhodococcus gordoniae</name>
    <dbReference type="NCBI Taxonomy" id="223392"/>
    <lineage>
        <taxon>Bacteria</taxon>
        <taxon>Bacillati</taxon>
        <taxon>Actinomycetota</taxon>
        <taxon>Actinomycetes</taxon>
        <taxon>Mycobacteriales</taxon>
        <taxon>Nocardiaceae</taxon>
        <taxon>Rhodococcus</taxon>
    </lineage>
</organism>
<dbReference type="PANTHER" id="PTHR13078">
    <property type="entry name" value="PEROXISOMAL MULTIFUNCTIONAL ENZYME TYPE 2-RELATED"/>
    <property type="match status" value="1"/>
</dbReference>
<proteinExistence type="inferred from homology"/>
<dbReference type="InterPro" id="IPR029069">
    <property type="entry name" value="HotDog_dom_sf"/>
</dbReference>
<dbReference type="RefSeq" id="WP_064063449.1">
    <property type="nucleotide sequence ID" value="NZ_LPZN01000014.1"/>
</dbReference>
<dbReference type="OrthoDB" id="5522043at2"/>
<dbReference type="GO" id="GO:0044594">
    <property type="term" value="F:17-beta-hydroxysteroid dehydrogenase (NAD+) activity"/>
    <property type="evidence" value="ECO:0007669"/>
    <property type="project" value="TreeGrafter"/>
</dbReference>
<evidence type="ECO:0000256" key="1">
    <source>
        <dbReference type="ARBA" id="ARBA00005254"/>
    </source>
</evidence>
<dbReference type="AlphaFoldDB" id="A0A379M2K5"/>
<comment type="similarity">
    <text evidence="1">Belongs to the enoyl-CoA hydratase/isomerase family.</text>
</comment>
<evidence type="ECO:0000259" key="3">
    <source>
        <dbReference type="Pfam" id="PF22622"/>
    </source>
</evidence>
<dbReference type="Pfam" id="PF01575">
    <property type="entry name" value="MaoC_dehydratas"/>
    <property type="match status" value="1"/>
</dbReference>
<dbReference type="Proteomes" id="UP000254569">
    <property type="component" value="Unassembled WGS sequence"/>
</dbReference>
<name>A0A379M2K5_9NOCA</name>
<dbReference type="PANTHER" id="PTHR13078:SF56">
    <property type="entry name" value="PEROXISOMAL MULTIFUNCTIONAL ENZYME TYPE 2"/>
    <property type="match status" value="1"/>
</dbReference>
<feature type="domain" description="MaoC-like" evidence="2">
    <location>
        <begin position="152"/>
        <end position="258"/>
    </location>
</feature>
<accession>A0A379M2K5</accession>
<dbReference type="GO" id="GO:0006635">
    <property type="term" value="P:fatty acid beta-oxidation"/>
    <property type="evidence" value="ECO:0007669"/>
    <property type="project" value="TreeGrafter"/>
</dbReference>